<keyword evidence="1" id="KW-0969">Cilium</keyword>
<dbReference type="Pfam" id="PF03646">
    <property type="entry name" value="FlaG"/>
    <property type="match status" value="1"/>
</dbReference>
<keyword evidence="1" id="KW-0282">Flagellum</keyword>
<dbReference type="Gene3D" id="3.30.160.170">
    <property type="entry name" value="FlaG-like"/>
    <property type="match status" value="1"/>
</dbReference>
<dbReference type="AlphaFoldDB" id="A0AAP9RGA9"/>
<dbReference type="SUPFAM" id="SSF160214">
    <property type="entry name" value="FlaG-like"/>
    <property type="match status" value="1"/>
</dbReference>
<dbReference type="InterPro" id="IPR005186">
    <property type="entry name" value="FlaG"/>
</dbReference>
<sequence length="123" mass="14191">MDVNRIGQGSSAINMSYGNEMSLNNQNSLRQVEKSEIINADYNKNQDEFTKKDLDKALIKLNKFLEDENVHAEYSVHDNFKNTIMIKIVNNTTKDVLMEVPPKKILDMIASMCRQFGLLDEKY</sequence>
<dbReference type="RefSeq" id="WP_035762209.1">
    <property type="nucleotide sequence ID" value="NZ_AP019716.1"/>
</dbReference>
<protein>
    <submittedName>
        <fullName evidence="1">Flagellar protein FlaG</fullName>
    </submittedName>
</protein>
<organism evidence="1 2">
    <name type="scientific">Clostridium butyricum</name>
    <dbReference type="NCBI Taxonomy" id="1492"/>
    <lineage>
        <taxon>Bacteria</taxon>
        <taxon>Bacillati</taxon>
        <taxon>Bacillota</taxon>
        <taxon>Clostridia</taxon>
        <taxon>Eubacteriales</taxon>
        <taxon>Clostridiaceae</taxon>
        <taxon>Clostridium</taxon>
    </lineage>
</organism>
<accession>A0AAP9RGA9</accession>
<name>A0AAP9RGA9_CLOBU</name>
<reference evidence="1 2" key="1">
    <citation type="submission" date="2019-05" db="EMBL/GenBank/DDBJ databases">
        <authorList>
            <person name="Schori C."/>
            <person name="Ahrens C."/>
        </authorList>
    </citation>
    <scope>NUCLEOTIDE SEQUENCE [LARGE SCALE GENOMIC DNA]</scope>
    <source>
        <strain evidence="1 2">DSM 10702</strain>
    </source>
</reference>
<dbReference type="InterPro" id="IPR035924">
    <property type="entry name" value="FlaG-like_sf"/>
</dbReference>
<dbReference type="Proteomes" id="UP000515243">
    <property type="component" value="Chromosome 1"/>
</dbReference>
<proteinExistence type="predicted"/>
<gene>
    <name evidence="1" type="ORF">FF104_14445</name>
</gene>
<dbReference type="GeneID" id="92945396"/>
<evidence type="ECO:0000313" key="1">
    <source>
        <dbReference type="EMBL" id="QMW92133.1"/>
    </source>
</evidence>
<keyword evidence="1" id="KW-0966">Cell projection</keyword>
<dbReference type="PANTHER" id="PTHR37166:SF1">
    <property type="entry name" value="PROTEIN FLAG"/>
    <property type="match status" value="1"/>
</dbReference>
<evidence type="ECO:0000313" key="2">
    <source>
        <dbReference type="Proteomes" id="UP000515243"/>
    </source>
</evidence>
<dbReference type="PANTHER" id="PTHR37166">
    <property type="entry name" value="PROTEIN FLAG"/>
    <property type="match status" value="1"/>
</dbReference>
<dbReference type="EMBL" id="CP040626">
    <property type="protein sequence ID" value="QMW92133.1"/>
    <property type="molecule type" value="Genomic_DNA"/>
</dbReference>